<gene>
    <name evidence="2" type="ORF">HYG82_10040</name>
</gene>
<sequence length="104" mass="11380">MTGNDSSSTTNSRDDDSAGGFYTVHCDWNSTDSPSSAVVRAVADVTGRDVTAIQPLYEAIDPDALDRFLTHGKASARPRMLSFRFEHCDVTVDAEGRIDIKRLE</sequence>
<evidence type="ECO:0000313" key="2">
    <source>
        <dbReference type="EMBL" id="QLG49170.1"/>
    </source>
</evidence>
<dbReference type="Pfam" id="PF18545">
    <property type="entry name" value="HalOD1"/>
    <property type="match status" value="1"/>
</dbReference>
<organism evidence="2 3">
    <name type="scientific">Natrinema halophilum</name>
    <dbReference type="NCBI Taxonomy" id="1699371"/>
    <lineage>
        <taxon>Archaea</taxon>
        <taxon>Methanobacteriati</taxon>
        <taxon>Methanobacteriota</taxon>
        <taxon>Stenosarchaea group</taxon>
        <taxon>Halobacteria</taxon>
        <taxon>Halobacteriales</taxon>
        <taxon>Natrialbaceae</taxon>
        <taxon>Natrinema</taxon>
    </lineage>
</organism>
<reference evidence="2 3" key="1">
    <citation type="submission" date="2020-07" db="EMBL/GenBank/DDBJ databases">
        <authorList>
            <person name="Cui H."/>
        </authorList>
    </citation>
    <scope>NUCLEOTIDE SEQUENCE [LARGE SCALE GENOMIC DNA]</scope>
    <source>
        <strain evidence="2 3">YPL8</strain>
    </source>
</reference>
<evidence type="ECO:0000313" key="3">
    <source>
        <dbReference type="Proteomes" id="UP000509241"/>
    </source>
</evidence>
<dbReference type="EMBL" id="CP058601">
    <property type="protein sequence ID" value="QLG49170.1"/>
    <property type="molecule type" value="Genomic_DNA"/>
</dbReference>
<dbReference type="Proteomes" id="UP000509241">
    <property type="component" value="Chromosome"/>
</dbReference>
<proteinExistence type="predicted"/>
<evidence type="ECO:0000259" key="1">
    <source>
        <dbReference type="Pfam" id="PF18545"/>
    </source>
</evidence>
<dbReference type="KEGG" id="haly:HYG82_10040"/>
<dbReference type="GeneID" id="56033633"/>
<dbReference type="RefSeq" id="WP_179260905.1">
    <property type="nucleotide sequence ID" value="NZ_CP058601.1"/>
</dbReference>
<name>A0A7D5GKG5_9EURY</name>
<feature type="domain" description="Halobacterial output" evidence="1">
    <location>
        <begin position="31"/>
        <end position="101"/>
    </location>
</feature>
<keyword evidence="3" id="KW-1185">Reference proteome</keyword>
<accession>A0A7D5GKG5</accession>
<dbReference type="OrthoDB" id="271604at2157"/>
<protein>
    <recommendedName>
        <fullName evidence="1">Halobacterial output domain-containing protein</fullName>
    </recommendedName>
</protein>
<dbReference type="InterPro" id="IPR040624">
    <property type="entry name" value="HalOD1"/>
</dbReference>
<dbReference type="AlphaFoldDB" id="A0A7D5GKG5"/>